<dbReference type="PANTHER" id="PTHR42923:SF47">
    <property type="entry name" value="BLR3003 PROTEIN"/>
    <property type="match status" value="1"/>
</dbReference>
<dbReference type="SUPFAM" id="SSF51905">
    <property type="entry name" value="FAD/NAD(P)-binding domain"/>
    <property type="match status" value="1"/>
</dbReference>
<dbReference type="RefSeq" id="WP_206253047.1">
    <property type="nucleotide sequence ID" value="NZ_CP071060.1"/>
</dbReference>
<dbReference type="PANTHER" id="PTHR42923">
    <property type="entry name" value="PROTOPORPHYRINOGEN OXIDASE"/>
    <property type="match status" value="1"/>
</dbReference>
<dbReference type="InterPro" id="IPR036188">
    <property type="entry name" value="FAD/NAD-bd_sf"/>
</dbReference>
<dbReference type="NCBIfam" id="TIGR03467">
    <property type="entry name" value="HpnE"/>
    <property type="match status" value="1"/>
</dbReference>
<dbReference type="InterPro" id="IPR050464">
    <property type="entry name" value="Zeta_carotene_desat/Oxidored"/>
</dbReference>
<protein>
    <submittedName>
        <fullName evidence="2">FAD-dependent oxidoreductase</fullName>
    </submittedName>
</protein>
<sequence>MTPHVAIIGGGWAGLSCAVELARADIRVSVFEGSATLGGRARVVEKDGWRIDNGQHILIGAYTETLRMLRLLGVSPKRLYSRPFFIHIPGVLDLQAADLPAPFHLAVGLLRAKGLSWADRRAAARLLSHLKRIRFVLTEDVTVSTLLDRTAQTPTLRRLVWEPLCVAALNTPAERASAQVFANVLRDSVAASASASEVLIPRIDLTELLPVPAVLYLSRKGQNVHTMTKIRGIARTEHGFSLEGDPFDGRYSHVVLATAPWQVSGLTAEFSEMERLRNQLDAMRHEAITTAYLAYDPAIRLARPMIGLDDGLLQWVFDRGQLGGPDGLLAGVVSAAGTELSREEIALRAHQDIERLFATDSARLPAPKWAQVITEKRATFACEPGAFRPITMTPVKQLYLAGDYVASDYPATLEGAVRSGLQAARTIFRSVGVAQPTLFKLD</sequence>
<feature type="domain" description="Amine oxidase" evidence="1">
    <location>
        <begin position="13"/>
        <end position="427"/>
    </location>
</feature>
<gene>
    <name evidence="2" type="ORF">JY500_13220</name>
</gene>
<reference evidence="2 3" key="1">
    <citation type="submission" date="2021-02" db="EMBL/GenBank/DDBJ databases">
        <title>Niveibacterium changnyeongensis HC41.</title>
        <authorList>
            <person name="Kang M."/>
        </authorList>
    </citation>
    <scope>NUCLEOTIDE SEQUENCE [LARGE SCALE GENOMIC DNA]</scope>
    <source>
        <strain evidence="2 3">HC41</strain>
    </source>
</reference>
<evidence type="ECO:0000259" key="1">
    <source>
        <dbReference type="Pfam" id="PF01593"/>
    </source>
</evidence>
<dbReference type="InterPro" id="IPR002937">
    <property type="entry name" value="Amino_oxidase"/>
</dbReference>
<evidence type="ECO:0000313" key="2">
    <source>
        <dbReference type="EMBL" id="QSI75467.1"/>
    </source>
</evidence>
<dbReference type="Proteomes" id="UP000663570">
    <property type="component" value="Chromosome"/>
</dbReference>
<keyword evidence="3" id="KW-1185">Reference proteome</keyword>
<evidence type="ECO:0000313" key="3">
    <source>
        <dbReference type="Proteomes" id="UP000663570"/>
    </source>
</evidence>
<proteinExistence type="predicted"/>
<dbReference type="EMBL" id="CP071060">
    <property type="protein sequence ID" value="QSI75467.1"/>
    <property type="molecule type" value="Genomic_DNA"/>
</dbReference>
<name>A0ABX7M7L5_9RHOO</name>
<accession>A0ABX7M7L5</accession>
<organism evidence="2 3">
    <name type="scientific">Niveibacterium microcysteis</name>
    <dbReference type="NCBI Taxonomy" id="2811415"/>
    <lineage>
        <taxon>Bacteria</taxon>
        <taxon>Pseudomonadati</taxon>
        <taxon>Pseudomonadota</taxon>
        <taxon>Betaproteobacteria</taxon>
        <taxon>Rhodocyclales</taxon>
        <taxon>Rhodocyclaceae</taxon>
        <taxon>Niveibacterium</taxon>
    </lineage>
</organism>
<dbReference type="Pfam" id="PF01593">
    <property type="entry name" value="Amino_oxidase"/>
    <property type="match status" value="1"/>
</dbReference>
<dbReference type="Gene3D" id="3.50.50.60">
    <property type="entry name" value="FAD/NAD(P)-binding domain"/>
    <property type="match status" value="1"/>
</dbReference>
<dbReference type="InterPro" id="IPR017830">
    <property type="entry name" value="SQase_HpnE"/>
</dbReference>